<dbReference type="InterPro" id="IPR052895">
    <property type="entry name" value="HetReg/Transcr_Mod"/>
</dbReference>
<dbReference type="HOGENOM" id="CLU_012571_0_0_1"/>
<feature type="compositionally biased region" description="Basic and acidic residues" evidence="1">
    <location>
        <begin position="964"/>
        <end position="980"/>
    </location>
</feature>
<dbReference type="InterPro" id="IPR010730">
    <property type="entry name" value="HET"/>
</dbReference>
<dbReference type="Pfam" id="PF06985">
    <property type="entry name" value="HET"/>
    <property type="match status" value="1"/>
</dbReference>
<reference evidence="3" key="1">
    <citation type="submission" date="2012-08" db="EMBL/GenBank/DDBJ databases">
        <title>Genome analysis of Colletotrichum orbiculare and Colletotrichum fructicola.</title>
        <authorList>
            <person name="Gan P.H.P."/>
            <person name="Ikeda K."/>
            <person name="Irieda H."/>
            <person name="Narusaka M."/>
            <person name="O'Connell R.J."/>
            <person name="Narusaka Y."/>
            <person name="Takano Y."/>
            <person name="Kubo Y."/>
            <person name="Shirasu K."/>
        </authorList>
    </citation>
    <scope>NUCLEOTIDE SEQUENCE</scope>
    <source>
        <strain evidence="3">Nara gc5</strain>
    </source>
</reference>
<proteinExistence type="predicted"/>
<evidence type="ECO:0000313" key="3">
    <source>
        <dbReference type="EMBL" id="ELA34139.1"/>
    </source>
</evidence>
<dbReference type="PANTHER" id="PTHR24148">
    <property type="entry name" value="ANKYRIN REPEAT DOMAIN-CONTAINING PROTEIN 39 HOMOLOG-RELATED"/>
    <property type="match status" value="1"/>
</dbReference>
<organism evidence="3">
    <name type="scientific">Colletotrichum fructicola (strain Nara gc5)</name>
    <name type="common">Anthracnose fungus</name>
    <name type="synonym">Colletotrichum gloeosporioides (strain Nara gc5)</name>
    <dbReference type="NCBI Taxonomy" id="1213859"/>
    <lineage>
        <taxon>Eukaryota</taxon>
        <taxon>Fungi</taxon>
        <taxon>Dikarya</taxon>
        <taxon>Ascomycota</taxon>
        <taxon>Pezizomycotina</taxon>
        <taxon>Sordariomycetes</taxon>
        <taxon>Hypocreomycetidae</taxon>
        <taxon>Glomerellales</taxon>
        <taxon>Glomerellaceae</taxon>
        <taxon>Colletotrichum</taxon>
        <taxon>Colletotrichum gloeosporioides species complex</taxon>
    </lineage>
</organism>
<feature type="compositionally biased region" description="Basic and acidic residues" evidence="1">
    <location>
        <begin position="813"/>
        <end position="822"/>
    </location>
</feature>
<evidence type="ECO:0000256" key="1">
    <source>
        <dbReference type="SAM" id="MobiDB-lite"/>
    </source>
</evidence>
<feature type="compositionally biased region" description="Low complexity" evidence="1">
    <location>
        <begin position="823"/>
        <end position="834"/>
    </location>
</feature>
<feature type="region of interest" description="Disordered" evidence="1">
    <location>
        <begin position="808"/>
        <end position="839"/>
    </location>
</feature>
<gene>
    <name evidence="3" type="ORF">CGGC5_5967</name>
</gene>
<dbReference type="EMBL" id="KB020630">
    <property type="protein sequence ID" value="ELA34139.1"/>
    <property type="molecule type" value="Genomic_DNA"/>
</dbReference>
<sequence length="1013" mass="113851">MMEDDLDKTSLPALGIEDIEKMKTFWRFTIRKASAHVWAFRHIRFLVYDDTDDEVTKEDISKTEECPYNDSEDEEATLRRAIEMSLETENVSPDRSPQHTESEPSAPKGPSANHHGLSNKYDICANLPEFPHDRKARNFRIINPGSLDPTRSLERLRPCTHHVALSYCWPEPAFDQLGQLCQPPRESKVRDLNGIVRKARALDDVLDRAVDFANCAGLRMIWIDQECLPQPATDGPEEEKEYQQLGIQAMDIVYNQAIITAGLHSGTISNQTTADALGILMDLDDINAHEPLPRLDHLILDELYSFLCSVISDRWYTRAWIIQESISAGAKLVLSFRRGGGIDYPSSLRSPENPTKHSLHSQLHLHSSQLINITVNGFRGLLRVAKRLAEEQFQEWAITPHAAQGSFLSVLENAELLHPSPIAGKYPLAQCTIRGGNRYGLRPTVNASTSLTLLRSRQCREAQDKIAIVANMCNYDIRLNDRFIVKHCTSLRLAILTLALLNGDLSLLVPELYLPYHINEISNKWEACPTDGLLSPFDTNPGAIHDRTMLEKGPLNPRSYAHTLIGTATFGLPLPAYIWTIDRELDLSCLKEQLASYWHELKILRITVVPQEGESDFAFRARQNTAYQHISGKIDIQKKALQEIFQHGHVHKNSEVWSGVDPTGIRCTAELNVALIESDPAARQKLAGIIFVILAHLNRLARRDPGAAGVANSIWHSLRVDYIQGLEVKLPDMVCDDLFTHPGVLLDAFSTIQLHKGPDNSYLQTWFIDRIMRHGTLWIGRYTRVHESMISRRTSAFAFLPFEDQAIGKGSRGRSEVSDERQGSSSSGQPQSVSDRFREKDILDQQSGKETFAELSEIAMFHSFGSSGASKGINVGALVRLLDVRFRSIWTAEADEARAQELLSIFDVDGPCVIATPFNAEWETLPHSALRSMSTCWVVEELNRHAYGRVPVIEPLCVESKGKGKEKETLSNENPLPEKEGEPDENTPLYKVVAKVKGFWQLMGFPYGDVLFI</sequence>
<dbReference type="PANTHER" id="PTHR24148:SF73">
    <property type="entry name" value="HET DOMAIN PROTEIN (AFU_ORTHOLOGUE AFUA_8G01020)"/>
    <property type="match status" value="1"/>
</dbReference>
<protein>
    <recommendedName>
        <fullName evidence="2">Heterokaryon incompatibility domain-containing protein</fullName>
    </recommendedName>
</protein>
<feature type="domain" description="Heterokaryon incompatibility" evidence="2">
    <location>
        <begin position="163"/>
        <end position="324"/>
    </location>
</feature>
<feature type="region of interest" description="Disordered" evidence="1">
    <location>
        <begin position="964"/>
        <end position="984"/>
    </location>
</feature>
<accession>L2G634</accession>
<feature type="region of interest" description="Disordered" evidence="1">
    <location>
        <begin position="87"/>
        <end position="117"/>
    </location>
</feature>
<evidence type="ECO:0000259" key="2">
    <source>
        <dbReference type="Pfam" id="PF06985"/>
    </source>
</evidence>
<name>L2G634_COLFN</name>
<dbReference type="AlphaFoldDB" id="L2G634"/>